<feature type="region of interest" description="Disordered" evidence="1">
    <location>
        <begin position="23"/>
        <end position="43"/>
    </location>
</feature>
<dbReference type="Pfam" id="PF20150">
    <property type="entry name" value="2EXR"/>
    <property type="match status" value="1"/>
</dbReference>
<dbReference type="InterPro" id="IPR045518">
    <property type="entry name" value="2EXR"/>
</dbReference>
<comment type="caution">
    <text evidence="3">The sequence shown here is derived from an EMBL/GenBank/DDBJ whole genome shotgun (WGS) entry which is preliminary data.</text>
</comment>
<dbReference type="Proteomes" id="UP000696280">
    <property type="component" value="Unassembled WGS sequence"/>
</dbReference>
<evidence type="ECO:0000313" key="4">
    <source>
        <dbReference type="Proteomes" id="UP000696280"/>
    </source>
</evidence>
<sequence length="316" mass="36666">MDAEAISSCVTLEQALSDMEIGPSRVVQPQAGDTERTTDRTDETPQFKFFPNLPIELRLAIFELLLPAPRQLNFPNTSLHLRLNTPVLLNFFKKAPVTNFINRESREFTAIYYDTHFLTKAPQKYAYVWFSPQRDSIKLYTTELLKTSPPNKCLDKEILEWNRAFGNHMFLPSLFSRTIQLECSLAPEDLVTKFGDWGDDLNTLKKNATKIGKHLLQNLDRYRLLPHLENLEYITIVLNTPLLFDQDPEYGEFIRMLEVYAMLVNFACVLLLNRGYRYFMPQIAYGEREVGPGGHFRGEMSKRWFLKDGIPDGIER</sequence>
<proteinExistence type="predicted"/>
<dbReference type="EMBL" id="CAJVRL010000057">
    <property type="protein sequence ID" value="CAG8954489.1"/>
    <property type="molecule type" value="Genomic_DNA"/>
</dbReference>
<dbReference type="PANTHER" id="PTHR35910">
    <property type="entry name" value="2EXR DOMAIN-CONTAINING PROTEIN"/>
    <property type="match status" value="1"/>
</dbReference>
<dbReference type="OrthoDB" id="3473305at2759"/>
<feature type="domain" description="2EXR" evidence="2">
    <location>
        <begin position="47"/>
        <end position="137"/>
    </location>
</feature>
<evidence type="ECO:0000313" key="3">
    <source>
        <dbReference type="EMBL" id="CAG8954489.1"/>
    </source>
</evidence>
<evidence type="ECO:0000259" key="2">
    <source>
        <dbReference type="Pfam" id="PF20150"/>
    </source>
</evidence>
<evidence type="ECO:0000256" key="1">
    <source>
        <dbReference type="SAM" id="MobiDB-lite"/>
    </source>
</evidence>
<gene>
    <name evidence="3" type="ORF">HYFRA_00004402</name>
</gene>
<organism evidence="3 4">
    <name type="scientific">Hymenoscyphus fraxineus</name>
    <dbReference type="NCBI Taxonomy" id="746836"/>
    <lineage>
        <taxon>Eukaryota</taxon>
        <taxon>Fungi</taxon>
        <taxon>Dikarya</taxon>
        <taxon>Ascomycota</taxon>
        <taxon>Pezizomycotina</taxon>
        <taxon>Leotiomycetes</taxon>
        <taxon>Helotiales</taxon>
        <taxon>Helotiaceae</taxon>
        <taxon>Hymenoscyphus</taxon>
    </lineage>
</organism>
<name>A0A9N9KVZ2_9HELO</name>
<feature type="compositionally biased region" description="Basic and acidic residues" evidence="1">
    <location>
        <begin position="33"/>
        <end position="43"/>
    </location>
</feature>
<dbReference type="AlphaFoldDB" id="A0A9N9KVZ2"/>
<protein>
    <recommendedName>
        <fullName evidence="2">2EXR domain-containing protein</fullName>
    </recommendedName>
</protein>
<accession>A0A9N9KVZ2</accession>
<reference evidence="3" key="1">
    <citation type="submission" date="2021-07" db="EMBL/GenBank/DDBJ databases">
        <authorList>
            <person name="Durling M."/>
        </authorList>
    </citation>
    <scope>NUCLEOTIDE SEQUENCE</scope>
</reference>
<dbReference type="PANTHER" id="PTHR35910:SF1">
    <property type="entry name" value="2EXR DOMAIN-CONTAINING PROTEIN"/>
    <property type="match status" value="1"/>
</dbReference>
<keyword evidence="4" id="KW-1185">Reference proteome</keyword>